<gene>
    <name evidence="2" type="ORF">A3A34_01735</name>
</gene>
<reference evidence="2 3" key="1">
    <citation type="journal article" date="2016" name="Nat. Commun.">
        <title>Thousands of microbial genomes shed light on interconnected biogeochemical processes in an aquifer system.</title>
        <authorList>
            <person name="Anantharaman K."/>
            <person name="Brown C.T."/>
            <person name="Hug L.A."/>
            <person name="Sharon I."/>
            <person name="Castelle C.J."/>
            <person name="Probst A.J."/>
            <person name="Thomas B.C."/>
            <person name="Singh A."/>
            <person name="Wilkins M.J."/>
            <person name="Karaoz U."/>
            <person name="Brodie E.L."/>
            <person name="Williams K.H."/>
            <person name="Hubbard S.S."/>
            <person name="Banfield J.F."/>
        </authorList>
    </citation>
    <scope>NUCLEOTIDE SEQUENCE [LARGE SCALE GENOMIC DNA]</scope>
</reference>
<evidence type="ECO:0000313" key="3">
    <source>
        <dbReference type="Proteomes" id="UP000178587"/>
    </source>
</evidence>
<comment type="caution">
    <text evidence="2">The sequence shown here is derived from an EMBL/GenBank/DDBJ whole genome shotgun (WGS) entry which is preliminary data.</text>
</comment>
<dbReference type="Proteomes" id="UP000178587">
    <property type="component" value="Unassembled WGS sequence"/>
</dbReference>
<dbReference type="PROSITE" id="PS00409">
    <property type="entry name" value="PROKAR_NTER_METHYL"/>
    <property type="match status" value="1"/>
</dbReference>
<dbReference type="InterPro" id="IPR012902">
    <property type="entry name" value="N_methyl_site"/>
</dbReference>
<evidence type="ECO:0008006" key="4">
    <source>
        <dbReference type="Google" id="ProtNLM"/>
    </source>
</evidence>
<dbReference type="AlphaFoldDB" id="A0A1F6ERW5"/>
<evidence type="ECO:0000313" key="2">
    <source>
        <dbReference type="EMBL" id="OGG76192.1"/>
    </source>
</evidence>
<dbReference type="STRING" id="1798507.A3A34_01735"/>
<organism evidence="2 3">
    <name type="scientific">Candidatus Kaiserbacteria bacterium RIFCSPLOWO2_01_FULL_50_24</name>
    <dbReference type="NCBI Taxonomy" id="1798507"/>
    <lineage>
        <taxon>Bacteria</taxon>
        <taxon>Candidatus Kaiseribacteriota</taxon>
    </lineage>
</organism>
<feature type="transmembrane region" description="Helical" evidence="1">
    <location>
        <begin position="31"/>
        <end position="52"/>
    </location>
</feature>
<keyword evidence="1" id="KW-1133">Transmembrane helix</keyword>
<name>A0A1F6ERW5_9BACT</name>
<protein>
    <recommendedName>
        <fullName evidence="4">Type II secretion system protein J</fullName>
    </recommendedName>
</protein>
<proteinExistence type="predicted"/>
<sequence length="214" mass="24201">MNRGFFAMSFVRQHREPCYERCRGLTLIETLVWIAVFTAAMIAIVTTLLYFYKTNRYAIEQATAVSSAQRGLEQTVRVIRESAYSSQGAFPIHSIAENDFVFYADVDTDALIERVHYYLDETNLMRGIVKATGNPPDYTEPETVSVLADNVRNVAQDIVTFRYFDELGSEITNYDNWTAVRFVVVTLVVNVNETALPNELTLQSSASIRNLAGK</sequence>
<evidence type="ECO:0000256" key="1">
    <source>
        <dbReference type="SAM" id="Phobius"/>
    </source>
</evidence>
<keyword evidence="1" id="KW-0812">Transmembrane</keyword>
<dbReference type="EMBL" id="MFLU01000002">
    <property type="protein sequence ID" value="OGG76192.1"/>
    <property type="molecule type" value="Genomic_DNA"/>
</dbReference>
<keyword evidence="1" id="KW-0472">Membrane</keyword>
<accession>A0A1F6ERW5</accession>